<dbReference type="InterPro" id="IPR011991">
    <property type="entry name" value="ArsR-like_HTH"/>
</dbReference>
<organism evidence="3 4">
    <name type="scientific">Haloferax litoreum</name>
    <dbReference type="NCBI Taxonomy" id="2666140"/>
    <lineage>
        <taxon>Archaea</taxon>
        <taxon>Methanobacteriati</taxon>
        <taxon>Methanobacteriota</taxon>
        <taxon>Stenosarchaea group</taxon>
        <taxon>Halobacteria</taxon>
        <taxon>Halobacteriales</taxon>
        <taxon>Haloferacaceae</taxon>
        <taxon>Haloferax</taxon>
    </lineage>
</organism>
<feature type="domain" description="DUF7351" evidence="2">
    <location>
        <begin position="105"/>
        <end position="278"/>
    </location>
</feature>
<evidence type="ECO:0000259" key="1">
    <source>
        <dbReference type="Pfam" id="PF24038"/>
    </source>
</evidence>
<dbReference type="InterPro" id="IPR055771">
    <property type="entry name" value="DUF7347"/>
</dbReference>
<sequence length="291" mass="32592">MTGNRDQKPEVAFGALGSELRLRILQTLELEAREAERGLTFSELYDRIDVESTSQLSYHLGQLDGAFVRKFDGSYRLTQTGERVVRTVYAGTYTDRPSFEATRVDGVCPHCDDTELVAAFEDPFLALTCRACDGVVARYDLPPAQAADRSPHEILRSCDRRVFHELGMALEGTCPTCGGVMDASTRSRDEPRSDEYAVVASCRRCFNQVYAPVELCVFYHPALVAAYWERGRDATQVRPWEVYTHTREWNLEVVSEEPFEATVETDVGDDVFTVTVTEGALAIDAETMTET</sequence>
<proteinExistence type="predicted"/>
<dbReference type="EMBL" id="WKJO01000003">
    <property type="protein sequence ID" value="MRX23758.1"/>
    <property type="molecule type" value="Genomic_DNA"/>
</dbReference>
<protein>
    <submittedName>
        <fullName evidence="3">Helix-turn-helix domain-containing protein</fullName>
    </submittedName>
</protein>
<name>A0A6A8GKC9_9EURY</name>
<accession>A0A6A8GKC9</accession>
<feature type="domain" description="DUF7347" evidence="1">
    <location>
        <begin position="9"/>
        <end position="88"/>
    </location>
</feature>
<dbReference type="AlphaFoldDB" id="A0A6A8GKC9"/>
<dbReference type="Pfam" id="PF24042">
    <property type="entry name" value="DUF7351"/>
    <property type="match status" value="1"/>
</dbReference>
<dbReference type="Proteomes" id="UP000439022">
    <property type="component" value="Unassembled WGS sequence"/>
</dbReference>
<comment type="caution">
    <text evidence="3">The sequence shown here is derived from an EMBL/GenBank/DDBJ whole genome shotgun (WGS) entry which is preliminary data.</text>
</comment>
<reference evidence="3 4" key="1">
    <citation type="submission" date="2019-11" db="EMBL/GenBank/DDBJ databases">
        <title>Whole genome sequence of Haloferax sp. MBLA0076.</title>
        <authorList>
            <person name="Seo M.-J."/>
            <person name="Cho E.-S."/>
        </authorList>
    </citation>
    <scope>NUCLEOTIDE SEQUENCE [LARGE SCALE GENOMIC DNA]</scope>
    <source>
        <strain evidence="3 4">MBLA0076</strain>
    </source>
</reference>
<dbReference type="Pfam" id="PF24038">
    <property type="entry name" value="DUF7347"/>
    <property type="match status" value="1"/>
</dbReference>
<dbReference type="CDD" id="cd00090">
    <property type="entry name" value="HTH_ARSR"/>
    <property type="match status" value="1"/>
</dbReference>
<dbReference type="InterPro" id="IPR036390">
    <property type="entry name" value="WH_DNA-bd_sf"/>
</dbReference>
<evidence type="ECO:0000259" key="2">
    <source>
        <dbReference type="Pfam" id="PF24042"/>
    </source>
</evidence>
<evidence type="ECO:0000313" key="3">
    <source>
        <dbReference type="EMBL" id="MRX23758.1"/>
    </source>
</evidence>
<gene>
    <name evidence="3" type="ORF">GJR96_17590</name>
</gene>
<dbReference type="SUPFAM" id="SSF46785">
    <property type="entry name" value="Winged helix' DNA-binding domain"/>
    <property type="match status" value="1"/>
</dbReference>
<keyword evidence="4" id="KW-1185">Reference proteome</keyword>
<dbReference type="InterPro" id="IPR055775">
    <property type="entry name" value="DUF7351"/>
</dbReference>
<dbReference type="InterPro" id="IPR036388">
    <property type="entry name" value="WH-like_DNA-bd_sf"/>
</dbReference>
<dbReference type="RefSeq" id="WP_151164820.1">
    <property type="nucleotide sequence ID" value="NZ_WKJO01000003.1"/>
</dbReference>
<dbReference type="Gene3D" id="1.10.10.10">
    <property type="entry name" value="Winged helix-like DNA-binding domain superfamily/Winged helix DNA-binding domain"/>
    <property type="match status" value="1"/>
</dbReference>
<evidence type="ECO:0000313" key="4">
    <source>
        <dbReference type="Proteomes" id="UP000439022"/>
    </source>
</evidence>